<comment type="caution">
    <text evidence="1">The sequence shown here is derived from an EMBL/GenBank/DDBJ whole genome shotgun (WGS) entry which is preliminary data.</text>
</comment>
<sequence>MQVAQMLRREYAGLEVVGSHYPIHPTKAAIAQMVGAGQMAGIALSLFGDRILPALGISEPIPMVANLQKNKYATCMLFWFLGGTLQQNLMKTSAFEVYFDGQLSDGLWSATLRISSSSPFSTWFLSLCTARHCVFAPSA</sequence>
<dbReference type="AlphaFoldDB" id="A0A8S1IUM0"/>
<dbReference type="GO" id="GO:0045454">
    <property type="term" value="P:cell redox homeostasis"/>
    <property type="evidence" value="ECO:0007669"/>
    <property type="project" value="TreeGrafter"/>
</dbReference>
<evidence type="ECO:0000313" key="2">
    <source>
        <dbReference type="Proteomes" id="UP000708148"/>
    </source>
</evidence>
<organism evidence="1 2">
    <name type="scientific">Ostreobium quekettii</name>
    <dbReference type="NCBI Taxonomy" id="121088"/>
    <lineage>
        <taxon>Eukaryota</taxon>
        <taxon>Viridiplantae</taxon>
        <taxon>Chlorophyta</taxon>
        <taxon>core chlorophytes</taxon>
        <taxon>Ulvophyceae</taxon>
        <taxon>TCBD clade</taxon>
        <taxon>Bryopsidales</taxon>
        <taxon>Ostreobineae</taxon>
        <taxon>Ostreobiaceae</taxon>
        <taxon>Ostreobium</taxon>
    </lineage>
</organism>
<dbReference type="EMBL" id="CAJHUC010000855">
    <property type="protein sequence ID" value="CAD7698601.1"/>
    <property type="molecule type" value="Genomic_DNA"/>
</dbReference>
<dbReference type="GO" id="GO:0004791">
    <property type="term" value="F:thioredoxin-disulfide reductase (NADPH) activity"/>
    <property type="evidence" value="ECO:0007669"/>
    <property type="project" value="TreeGrafter"/>
</dbReference>
<dbReference type="Proteomes" id="UP000708148">
    <property type="component" value="Unassembled WGS sequence"/>
</dbReference>
<name>A0A8S1IUM0_9CHLO</name>
<dbReference type="PANTHER" id="PTHR13544:SF0">
    <property type="entry name" value="THIOREDOXIN REDUCTASE-LIKE SELENOPROTEIN T"/>
    <property type="match status" value="1"/>
</dbReference>
<proteinExistence type="predicted"/>
<keyword evidence="2" id="KW-1185">Reference proteome</keyword>
<dbReference type="PANTHER" id="PTHR13544">
    <property type="entry name" value="SELENOPROTEIN T"/>
    <property type="match status" value="1"/>
</dbReference>
<protein>
    <submittedName>
        <fullName evidence="1">Uncharacterized protein</fullName>
    </submittedName>
</protein>
<reference evidence="1" key="1">
    <citation type="submission" date="2020-12" db="EMBL/GenBank/DDBJ databases">
        <authorList>
            <person name="Iha C."/>
        </authorList>
    </citation>
    <scope>NUCLEOTIDE SEQUENCE</scope>
</reference>
<dbReference type="OrthoDB" id="60822at2759"/>
<accession>A0A8S1IUM0</accession>
<evidence type="ECO:0000313" key="1">
    <source>
        <dbReference type="EMBL" id="CAD7698601.1"/>
    </source>
</evidence>
<gene>
    <name evidence="1" type="ORF">OSTQU699_LOCUS3962</name>
</gene>
<dbReference type="InterPro" id="IPR019389">
    <property type="entry name" value="Selenoprotein_T"/>
</dbReference>
<dbReference type="GO" id="GO:0005789">
    <property type="term" value="C:endoplasmic reticulum membrane"/>
    <property type="evidence" value="ECO:0007669"/>
    <property type="project" value="TreeGrafter"/>
</dbReference>